<dbReference type="InterPro" id="IPR004843">
    <property type="entry name" value="Calcineurin-like_PHP"/>
</dbReference>
<dbReference type="PANTHER" id="PTHR22953:SF153">
    <property type="entry name" value="PURPLE ACID PHOSPHATASE"/>
    <property type="match status" value="1"/>
</dbReference>
<dbReference type="PANTHER" id="PTHR22953">
    <property type="entry name" value="ACID PHOSPHATASE RELATED"/>
    <property type="match status" value="1"/>
</dbReference>
<dbReference type="Gene3D" id="3.60.21.10">
    <property type="match status" value="1"/>
</dbReference>
<proteinExistence type="predicted"/>
<evidence type="ECO:0000256" key="2">
    <source>
        <dbReference type="SAM" id="Phobius"/>
    </source>
</evidence>
<feature type="chain" id="PRO_5015905810" evidence="3">
    <location>
        <begin position="28"/>
        <end position="429"/>
    </location>
</feature>
<gene>
    <name evidence="5" type="ORF">BARAN1_1281</name>
</gene>
<keyword evidence="6" id="KW-1185">Reference proteome</keyword>
<dbReference type="InterPro" id="IPR029052">
    <property type="entry name" value="Metallo-depent_PP-like"/>
</dbReference>
<dbReference type="OrthoDB" id="9804511at2"/>
<accession>A0A2X3K8I9</accession>
<feature type="domain" description="Calcineurin-like phosphoesterase" evidence="4">
    <location>
        <begin position="129"/>
        <end position="314"/>
    </location>
</feature>
<dbReference type="GO" id="GO:0003993">
    <property type="term" value="F:acid phosphatase activity"/>
    <property type="evidence" value="ECO:0007669"/>
    <property type="project" value="InterPro"/>
</dbReference>
<sequence>MKLFLALALVSLALSPVLGLGSGTPLARGPYSGAPSAESVVISWVVVPPLPAQLEVAPVVPHAARPVPVRTIAVPAPPEGTNGQVEVVVEGLDPATEYVYRVVIEDGSEITSSPIGHFRTAPLPGQPVTFAVLADTQWQWEGGDRLAVIAGAIAYDAARSGGFDFVLHAGDIVETPNAYYWEPWFDAFAPMLLTAPFIPVLGNHEKNSVSYYKAFAHPPGAGQNGERWWTLRWGDLLVVGLDTSVTRADQILEQQAYARAELAGPERWKFVIFHHPVFSSDAYHGSGYGYDLIYHPIFVEAGVDLVFNGHAHNYERIERDGVTYLVLGGGGAVPRELAPARVEGSVAAVEGRNFYARVAVTPAQVAVEIVSVAEATEESFHPTPGELLDSFTLRAPPRPGSGVPSTPEAVIAAFSLFVAVVWALLCLRR</sequence>
<keyword evidence="2" id="KW-0812">Transmembrane</keyword>
<dbReference type="EMBL" id="LS483254">
    <property type="protein sequence ID" value="SQD93303.1"/>
    <property type="molecule type" value="Genomic_DNA"/>
</dbReference>
<feature type="signal peptide" evidence="3">
    <location>
        <begin position="1"/>
        <end position="27"/>
    </location>
</feature>
<evidence type="ECO:0000313" key="5">
    <source>
        <dbReference type="EMBL" id="SQD93303.1"/>
    </source>
</evidence>
<dbReference type="Pfam" id="PF00149">
    <property type="entry name" value="Metallophos"/>
    <property type="match status" value="1"/>
</dbReference>
<dbReference type="KEGG" id="bana:BARAN1_1281"/>
<dbReference type="InterPro" id="IPR039331">
    <property type="entry name" value="PAPs-like"/>
</dbReference>
<keyword evidence="2" id="KW-0472">Membrane</keyword>
<reference evidence="6" key="1">
    <citation type="submission" date="2018-05" db="EMBL/GenBank/DDBJ databases">
        <authorList>
            <person name="Hao L."/>
        </authorList>
    </citation>
    <scope>NUCLEOTIDE SEQUENCE [LARGE SCALE GENOMIC DNA]</scope>
</reference>
<organism evidence="5 6">
    <name type="scientific">Candidatus Bipolaricaulis anaerobius</name>
    <dbReference type="NCBI Taxonomy" id="2026885"/>
    <lineage>
        <taxon>Bacteria</taxon>
        <taxon>Candidatus Bipolaricaulota</taxon>
        <taxon>Candidatus Bipolaricaulia</taxon>
        <taxon>Candidatus Bipolaricaulales</taxon>
        <taxon>Candidatus Bipolaricaulaceae</taxon>
        <taxon>Candidatus Bipolaricaulis</taxon>
    </lineage>
</organism>
<feature type="transmembrane region" description="Helical" evidence="2">
    <location>
        <begin position="409"/>
        <end position="427"/>
    </location>
</feature>
<protein>
    <submittedName>
        <fullName evidence="5">Putative Metallophosphoesterase</fullName>
    </submittedName>
</protein>
<evidence type="ECO:0000259" key="4">
    <source>
        <dbReference type="Pfam" id="PF00149"/>
    </source>
</evidence>
<dbReference type="RefSeq" id="WP_157959539.1">
    <property type="nucleotide sequence ID" value="NZ_LS483254.1"/>
</dbReference>
<evidence type="ECO:0000256" key="3">
    <source>
        <dbReference type="SAM" id="SignalP"/>
    </source>
</evidence>
<keyword evidence="1 3" id="KW-0732">Signal</keyword>
<keyword evidence="2" id="KW-1133">Transmembrane helix</keyword>
<evidence type="ECO:0000256" key="1">
    <source>
        <dbReference type="ARBA" id="ARBA00022729"/>
    </source>
</evidence>
<dbReference type="AlphaFoldDB" id="A0A2X3K8I9"/>
<dbReference type="SUPFAM" id="SSF56300">
    <property type="entry name" value="Metallo-dependent phosphatases"/>
    <property type="match status" value="1"/>
</dbReference>
<evidence type="ECO:0000313" key="6">
    <source>
        <dbReference type="Proteomes" id="UP000249818"/>
    </source>
</evidence>
<dbReference type="Gene3D" id="2.60.40.380">
    <property type="entry name" value="Purple acid phosphatase-like, N-terminal"/>
    <property type="match status" value="1"/>
</dbReference>
<dbReference type="Proteomes" id="UP000249818">
    <property type="component" value="Chromosome BARAN1"/>
</dbReference>
<name>A0A2X3K8I9_9BACT</name>